<proteinExistence type="predicted"/>
<gene>
    <name evidence="5" type="ORF">TresaDRAFT_0488</name>
</gene>
<dbReference type="EMBL" id="AGRW01000055">
    <property type="protein sequence ID" value="EIC00394.1"/>
    <property type="molecule type" value="Genomic_DNA"/>
</dbReference>
<evidence type="ECO:0000256" key="2">
    <source>
        <dbReference type="ARBA" id="ARBA00022704"/>
    </source>
</evidence>
<dbReference type="Gene3D" id="2.60.40.2020">
    <property type="match status" value="1"/>
</dbReference>
<dbReference type="eggNOG" id="COG5513">
    <property type="taxonomic scope" value="Bacteria"/>
</dbReference>
<dbReference type="PANTHER" id="PTHR36530:SF1">
    <property type="entry name" value="AMOEBIASIN-1"/>
    <property type="match status" value="1"/>
</dbReference>
<dbReference type="PATRIC" id="fig|907348.3.peg.2894"/>
<sequence>MGKAILFALSSIVFGIFGGCASTNVEGTSVSVSLASNPTTGARWTARIEDTSVAVLESDTYEQDKTKKNIVGAGGTQTLTFRCKKEGETAVEFVYGRPWNGGETWERRTAVIRSDKNLRATIEFASPTKANHIDGGACIFAQMEFLPAGTEIEFGTDEIYENAGIYFVDLKEIAEADKSLFNASNEAEKGDVFLDTSNRIVMFLGDYGAATKIKGTKIGHINESVDFLHALKNGRKVRFTKTIR</sequence>
<dbReference type="OrthoDB" id="1365907at2"/>
<evidence type="ECO:0000256" key="3">
    <source>
        <dbReference type="SAM" id="SignalP"/>
    </source>
</evidence>
<reference evidence="5 6" key="1">
    <citation type="submission" date="2011-09" db="EMBL/GenBank/DDBJ databases">
        <title>The draft genome of Treponema saccharophilum DSM 2985.</title>
        <authorList>
            <consortium name="US DOE Joint Genome Institute (JGI-PGF)"/>
            <person name="Lucas S."/>
            <person name="Copeland A."/>
            <person name="Lapidus A."/>
            <person name="Glavina del Rio T."/>
            <person name="Dalin E."/>
            <person name="Tice H."/>
            <person name="Bruce D."/>
            <person name="Goodwin L."/>
            <person name="Pitluck S."/>
            <person name="Peters L."/>
            <person name="Kyrpides N."/>
            <person name="Mavromatis K."/>
            <person name="Ivanova N."/>
            <person name="Markowitz V."/>
            <person name="Cheng J.-F."/>
            <person name="Hugenholtz P."/>
            <person name="Woyke T."/>
            <person name="Wu D."/>
            <person name="Gronow S."/>
            <person name="Wellnitz S."/>
            <person name="Brambilla E."/>
            <person name="Klenk H.-P."/>
            <person name="Eisen J.A."/>
        </authorList>
    </citation>
    <scope>NUCLEOTIDE SEQUENCE [LARGE SCALE GENOMIC DNA]</scope>
    <source>
        <strain evidence="5 6">DSM 2985</strain>
    </source>
</reference>
<organism evidence="5 6">
    <name type="scientific">Treponema saccharophilum DSM 2985</name>
    <dbReference type="NCBI Taxonomy" id="907348"/>
    <lineage>
        <taxon>Bacteria</taxon>
        <taxon>Pseudomonadati</taxon>
        <taxon>Spirochaetota</taxon>
        <taxon>Spirochaetia</taxon>
        <taxon>Spirochaetales</taxon>
        <taxon>Treponemataceae</taxon>
        <taxon>Treponema</taxon>
    </lineage>
</organism>
<dbReference type="AlphaFoldDB" id="H7EPJ3"/>
<evidence type="ECO:0000259" key="4">
    <source>
        <dbReference type="Pfam" id="PF09394"/>
    </source>
</evidence>
<dbReference type="InterPro" id="IPR052781">
    <property type="entry name" value="Cys_protease_inhibitor_I42"/>
</dbReference>
<keyword evidence="2" id="KW-0789">Thiol protease inhibitor</keyword>
<dbReference type="PROSITE" id="PS51257">
    <property type="entry name" value="PROKAR_LIPOPROTEIN"/>
    <property type="match status" value="1"/>
</dbReference>
<dbReference type="InterPro" id="IPR036331">
    <property type="entry name" value="Chagasin-like_sf"/>
</dbReference>
<feature type="signal peptide" evidence="3">
    <location>
        <begin position="1"/>
        <end position="21"/>
    </location>
</feature>
<accession>H7EPJ3</accession>
<evidence type="ECO:0000256" key="1">
    <source>
        <dbReference type="ARBA" id="ARBA00022690"/>
    </source>
</evidence>
<dbReference type="InterPro" id="IPR018990">
    <property type="entry name" value="Prot_inh_I42_chagasin"/>
</dbReference>
<dbReference type="STRING" id="907348.TresaDRAFT_0488"/>
<evidence type="ECO:0000313" key="6">
    <source>
        <dbReference type="Proteomes" id="UP000003571"/>
    </source>
</evidence>
<dbReference type="GO" id="GO:0004869">
    <property type="term" value="F:cysteine-type endopeptidase inhibitor activity"/>
    <property type="evidence" value="ECO:0007669"/>
    <property type="project" value="UniProtKB-KW"/>
</dbReference>
<feature type="chain" id="PRO_5003608828" evidence="3">
    <location>
        <begin position="22"/>
        <end position="244"/>
    </location>
</feature>
<name>H7EPJ3_9SPIR</name>
<dbReference type="RefSeq" id="WP_002706565.1">
    <property type="nucleotide sequence ID" value="NZ_AGRW01000055.1"/>
</dbReference>
<dbReference type="Proteomes" id="UP000003571">
    <property type="component" value="Unassembled WGS sequence"/>
</dbReference>
<keyword evidence="1" id="KW-0646">Protease inhibitor</keyword>
<dbReference type="SUPFAM" id="SSF141066">
    <property type="entry name" value="ICP-like"/>
    <property type="match status" value="1"/>
</dbReference>
<comment type="caution">
    <text evidence="5">The sequence shown here is derived from an EMBL/GenBank/DDBJ whole genome shotgun (WGS) entry which is preliminary data.</text>
</comment>
<keyword evidence="3" id="KW-0732">Signal</keyword>
<dbReference type="Pfam" id="PF09394">
    <property type="entry name" value="Inhibitor_I42"/>
    <property type="match status" value="1"/>
</dbReference>
<dbReference type="PANTHER" id="PTHR36530">
    <property type="entry name" value="INHIBITOR OF CYSTEINE PEPTIDASE"/>
    <property type="match status" value="1"/>
</dbReference>
<feature type="domain" description="Proteinase inhibitor I42 chagasin" evidence="4">
    <location>
        <begin position="27"/>
        <end position="109"/>
    </location>
</feature>
<evidence type="ECO:0000313" key="5">
    <source>
        <dbReference type="EMBL" id="EIC00394.1"/>
    </source>
</evidence>
<protein>
    <submittedName>
        <fullName evidence="5">Proteinase inhibitor I42, chagasin</fullName>
    </submittedName>
</protein>
<keyword evidence="6" id="KW-1185">Reference proteome</keyword>